<dbReference type="InterPro" id="IPR001087">
    <property type="entry name" value="GDSL"/>
</dbReference>
<dbReference type="GO" id="GO:0016788">
    <property type="term" value="F:hydrolase activity, acting on ester bonds"/>
    <property type="evidence" value="ECO:0007669"/>
    <property type="project" value="InterPro"/>
</dbReference>
<evidence type="ECO:0000256" key="4">
    <source>
        <dbReference type="ARBA" id="ARBA00023180"/>
    </source>
</evidence>
<dbReference type="Gene3D" id="3.40.50.1110">
    <property type="entry name" value="SGNH hydrolase"/>
    <property type="match status" value="1"/>
</dbReference>
<evidence type="ECO:0000256" key="5">
    <source>
        <dbReference type="SAM" id="MobiDB-lite"/>
    </source>
</evidence>
<dbReference type="PANTHER" id="PTHR22835:SF532">
    <property type="entry name" value="SERINE-RICH ADHESIN FOR PLATELETS-LIKE ISOFORM X1"/>
    <property type="match status" value="1"/>
</dbReference>
<accession>A0A9Q0GPJ9</accession>
<dbReference type="CDD" id="cd01837">
    <property type="entry name" value="SGNH_plant_lipase_like"/>
    <property type="match status" value="1"/>
</dbReference>
<dbReference type="InterPro" id="IPR036514">
    <property type="entry name" value="SGNH_hydro_sf"/>
</dbReference>
<evidence type="ECO:0000313" key="7">
    <source>
        <dbReference type="Proteomes" id="UP001141806"/>
    </source>
</evidence>
<reference evidence="6" key="1">
    <citation type="journal article" date="2023" name="Plant J.">
        <title>The genome of the king protea, Protea cynaroides.</title>
        <authorList>
            <person name="Chang J."/>
            <person name="Duong T.A."/>
            <person name="Schoeman C."/>
            <person name="Ma X."/>
            <person name="Roodt D."/>
            <person name="Barker N."/>
            <person name="Li Z."/>
            <person name="Van de Peer Y."/>
            <person name="Mizrachi E."/>
        </authorList>
    </citation>
    <scope>NUCLEOTIDE SEQUENCE</scope>
    <source>
        <tissue evidence="6">Young leaves</tissue>
    </source>
</reference>
<comment type="caution">
    <text evidence="6">The sequence shown here is derived from an EMBL/GenBank/DDBJ whole genome shotgun (WGS) entry which is preliminary data.</text>
</comment>
<feature type="compositionally biased region" description="Low complexity" evidence="5">
    <location>
        <begin position="313"/>
        <end position="358"/>
    </location>
</feature>
<dbReference type="AlphaFoldDB" id="A0A9Q0GPJ9"/>
<gene>
    <name evidence="6" type="ORF">NE237_028543</name>
</gene>
<comment type="similarity">
    <text evidence="1">Belongs to the 'GDSL' lipolytic enzyme family.</text>
</comment>
<evidence type="ECO:0000256" key="1">
    <source>
        <dbReference type="ARBA" id="ARBA00008668"/>
    </source>
</evidence>
<feature type="region of interest" description="Disordered" evidence="5">
    <location>
        <begin position="300"/>
        <end position="359"/>
    </location>
</feature>
<evidence type="ECO:0000256" key="3">
    <source>
        <dbReference type="ARBA" id="ARBA00022801"/>
    </source>
</evidence>
<dbReference type="OrthoDB" id="1600564at2759"/>
<dbReference type="SUPFAM" id="SSF52266">
    <property type="entry name" value="SGNH hydrolase"/>
    <property type="match status" value="1"/>
</dbReference>
<dbReference type="InterPro" id="IPR035669">
    <property type="entry name" value="SGNH_plant_lipase-like"/>
</dbReference>
<dbReference type="Proteomes" id="UP001141806">
    <property type="component" value="Unassembled WGS sequence"/>
</dbReference>
<keyword evidence="4" id="KW-0325">Glycoprotein</keyword>
<proteinExistence type="inferred from homology"/>
<organism evidence="6 7">
    <name type="scientific">Protea cynaroides</name>
    <dbReference type="NCBI Taxonomy" id="273540"/>
    <lineage>
        <taxon>Eukaryota</taxon>
        <taxon>Viridiplantae</taxon>
        <taxon>Streptophyta</taxon>
        <taxon>Embryophyta</taxon>
        <taxon>Tracheophyta</taxon>
        <taxon>Spermatophyta</taxon>
        <taxon>Magnoliopsida</taxon>
        <taxon>Proteales</taxon>
        <taxon>Proteaceae</taxon>
        <taxon>Protea</taxon>
    </lineage>
</organism>
<sequence>MTSTNPAIPPAAISGGKYFLADLEKSGPGQDDLLNRAVRDFLLKPRENAGKKTLDPEVQLEKELVLSNEESGRDDAQLKSVDAMQSEKKKTSGFRDYLWIPTRPAASLPRPGRFSSAAGHVSIRHGLASAPPASEKVHLPVSCQNKPFNSNSNPCPAPGDCSYSHFGSLSTDNDPSVEKLDLVEPLNLELDGPLGPNSSAGHTPFNRINRLSRVNQNGSTGGLVLAERKNVDDFASGPVAGSNLASPPSHMSSLKSGSFIRDSRSRWISTGPQKLTPSQYSDANQGGLLDVNLLAYSSDGEEVEGQTMPEIRSNSGGVSGSVGFDSTGSSSSGSSNVGSSKSGQQSTSGTGSISGTGSNPSLKSNFSNIIAFGDSFTDTGNAGLMGGLKAFAGALSPGSPYGSSFSNQPPTTRFCDGRILVDFLSEAIHLPHLPPYQNNSADFSKGVNFAVGGSTAFPGKFFQDNNVGRTVMWKLAPDAIGKQLGFFQEFLNNMHCKGLTLIQCKNKLIRSLFWVGEIGYNDYFRRFGSSMTIQSIMETLINFKINLIKLLLDNGARFMIVQGLPPMGCFPMYRSTASAGDRDNDGCCQSVNSIAKTHNELLMNKLGEIRTQYPNCVIAFADIWNAFLTILKNPSKYGFQETSKACCGAGTGPFNYNPNSICGSPGTSKCQNPGQFMSWDGVHPTEALYGKLADLLFNQGFMQPSFNQLLSAIGQVVGAVEQGVGQVAQH</sequence>
<dbReference type="PANTHER" id="PTHR22835">
    <property type="entry name" value="ZINC FINGER FYVE DOMAIN CONTAINING PROTEIN"/>
    <property type="match status" value="1"/>
</dbReference>
<keyword evidence="7" id="KW-1185">Reference proteome</keyword>
<keyword evidence="3" id="KW-0378">Hydrolase</keyword>
<evidence type="ECO:0000256" key="2">
    <source>
        <dbReference type="ARBA" id="ARBA00022729"/>
    </source>
</evidence>
<dbReference type="Pfam" id="PF00657">
    <property type="entry name" value="Lipase_GDSL"/>
    <property type="match status" value="1"/>
</dbReference>
<keyword evidence="2" id="KW-0732">Signal</keyword>
<dbReference type="EMBL" id="JAMYWD010000012">
    <property type="protein sequence ID" value="KAJ4951711.1"/>
    <property type="molecule type" value="Genomic_DNA"/>
</dbReference>
<name>A0A9Q0GPJ9_9MAGN</name>
<evidence type="ECO:0000313" key="6">
    <source>
        <dbReference type="EMBL" id="KAJ4951711.1"/>
    </source>
</evidence>
<protein>
    <submittedName>
        <fullName evidence="6">Uncharacterized protein</fullName>
    </submittedName>
</protein>